<dbReference type="InterPro" id="IPR025902">
    <property type="entry name" value="LssY-like-C_dom"/>
</dbReference>
<feature type="transmembrane region" description="Helical" evidence="1">
    <location>
        <begin position="425"/>
        <end position="445"/>
    </location>
</feature>
<feature type="transmembrane region" description="Helical" evidence="1">
    <location>
        <begin position="20"/>
        <end position="44"/>
    </location>
</feature>
<dbReference type="Proteomes" id="UP000230161">
    <property type="component" value="Unassembled WGS sequence"/>
</dbReference>
<feature type="transmembrane region" description="Helical" evidence="1">
    <location>
        <begin position="321"/>
        <end position="342"/>
    </location>
</feature>
<protein>
    <submittedName>
        <fullName evidence="3">LssY-like putative type I secretion system component LssY</fullName>
    </submittedName>
</protein>
<evidence type="ECO:0000313" key="4">
    <source>
        <dbReference type="Proteomes" id="UP000230161"/>
    </source>
</evidence>
<gene>
    <name evidence="3" type="ORF">CLV54_0250</name>
</gene>
<reference evidence="3 4" key="1">
    <citation type="submission" date="2017-11" db="EMBL/GenBank/DDBJ databases">
        <title>Genomic Encyclopedia of Archaeal and Bacterial Type Strains, Phase II (KMG-II): From Individual Species to Whole Genera.</title>
        <authorList>
            <person name="Goeker M."/>
        </authorList>
    </citation>
    <scope>NUCLEOTIDE SEQUENCE [LARGE SCALE GENOMIC DNA]</scope>
    <source>
        <strain evidence="3 4">DSM 25625</strain>
    </source>
</reference>
<accession>A0A2M9C3W5</accession>
<feature type="domain" description="LssY-like C-terminal" evidence="2">
    <location>
        <begin position="81"/>
        <end position="270"/>
    </location>
</feature>
<comment type="caution">
    <text evidence="3">The sequence shown here is derived from an EMBL/GenBank/DDBJ whole genome shotgun (WGS) entry which is preliminary data.</text>
</comment>
<keyword evidence="1" id="KW-0812">Transmembrane</keyword>
<sequence length="464" mass="50982">MPRRRRGKVKPPLPRRRFSVNAILDNVFFVFGGVAAIWLAVLLLGDSFSLGWNQVWLVVIFWVVLAYLVLPRLHRILTTLYVPDYFMGRTRTSDGLLGDPVNIALNGSEQQLHTAMAAAGWVRADDVTLGSSWRIITSTILRRSYDEAPVSPLYLFNQKQSFAYQQEVLGNPAKRHHVRFWKCPEGWKLPGGVAVDWLAAGTYDRAVGFSLFTLQITHKIDADTDVERDHILETLEKADAATSVSVIEDFSAGYHARNGGGDTIQTDGDLPIVDLRAIEPTPEADAAGAGGAPVRVLAQETVARDILTPDARMKRPVQTTLGVVLMSLRVLYGVVTLALVFLNWDAHATSVLVDVDGQSIGSEPTVANLVLWIVVAVFGLGVLLYAVLVFLVFLGQNWARIAAMVLSSIDIIVAWIDFADGGPQISLRTNLIGVALEILVVLALSSTMARRYARRTQPPRDRVP</sequence>
<evidence type="ECO:0000256" key="1">
    <source>
        <dbReference type="SAM" id="Phobius"/>
    </source>
</evidence>
<dbReference type="AlphaFoldDB" id="A0A2M9C3W5"/>
<keyword evidence="1" id="KW-0472">Membrane</keyword>
<keyword evidence="1" id="KW-1133">Transmembrane helix</keyword>
<dbReference type="Pfam" id="PF14067">
    <property type="entry name" value="LssY_C"/>
    <property type="match status" value="1"/>
</dbReference>
<feature type="transmembrane region" description="Helical" evidence="1">
    <location>
        <begin position="401"/>
        <end position="419"/>
    </location>
</feature>
<keyword evidence="4" id="KW-1185">Reference proteome</keyword>
<name>A0A2M9C3W5_9MICO</name>
<organism evidence="3 4">
    <name type="scientific">Compostimonas suwonensis</name>
    <dbReference type="NCBI Taxonomy" id="1048394"/>
    <lineage>
        <taxon>Bacteria</taxon>
        <taxon>Bacillati</taxon>
        <taxon>Actinomycetota</taxon>
        <taxon>Actinomycetes</taxon>
        <taxon>Micrococcales</taxon>
        <taxon>Microbacteriaceae</taxon>
        <taxon>Compostimonas</taxon>
    </lineage>
</organism>
<feature type="transmembrane region" description="Helical" evidence="1">
    <location>
        <begin position="50"/>
        <end position="70"/>
    </location>
</feature>
<evidence type="ECO:0000313" key="3">
    <source>
        <dbReference type="EMBL" id="PJJ65221.1"/>
    </source>
</evidence>
<evidence type="ECO:0000259" key="2">
    <source>
        <dbReference type="Pfam" id="PF14067"/>
    </source>
</evidence>
<feature type="transmembrane region" description="Helical" evidence="1">
    <location>
        <begin position="369"/>
        <end position="394"/>
    </location>
</feature>
<dbReference type="EMBL" id="PGFB01000001">
    <property type="protein sequence ID" value="PJJ65221.1"/>
    <property type="molecule type" value="Genomic_DNA"/>
</dbReference>
<proteinExistence type="predicted"/>